<dbReference type="GO" id="GO:0016787">
    <property type="term" value="F:hydrolase activity"/>
    <property type="evidence" value="ECO:0007669"/>
    <property type="project" value="UniProtKB-KW"/>
</dbReference>
<dbReference type="NCBIfam" id="TIGR00255">
    <property type="entry name" value="YicC/YloC family endoribonuclease"/>
    <property type="match status" value="1"/>
</dbReference>
<evidence type="ECO:0000259" key="6">
    <source>
        <dbReference type="Pfam" id="PF03755"/>
    </source>
</evidence>
<keyword evidence="9" id="KW-1185">Reference proteome</keyword>
<evidence type="ECO:0000256" key="2">
    <source>
        <dbReference type="ARBA" id="ARBA00022722"/>
    </source>
</evidence>
<evidence type="ECO:0000256" key="1">
    <source>
        <dbReference type="ARBA" id="ARBA00001968"/>
    </source>
</evidence>
<feature type="domain" description="Endoribonuclease YicC-like N-terminal" evidence="6">
    <location>
        <begin position="8"/>
        <end position="160"/>
    </location>
</feature>
<gene>
    <name evidence="8" type="ORF">H2C83_08660</name>
</gene>
<comment type="caution">
    <text evidence="8">The sequence shown here is derived from an EMBL/GenBank/DDBJ whole genome shotgun (WGS) entry which is preliminary data.</text>
</comment>
<dbReference type="GO" id="GO:0004521">
    <property type="term" value="F:RNA endonuclease activity"/>
    <property type="evidence" value="ECO:0007669"/>
    <property type="project" value="InterPro"/>
</dbReference>
<keyword evidence="2" id="KW-0540">Nuclease</keyword>
<keyword evidence="3" id="KW-0255">Endonuclease</keyword>
<dbReference type="PANTHER" id="PTHR30636">
    <property type="entry name" value="UPF0701 PROTEIN YICC"/>
    <property type="match status" value="1"/>
</dbReference>
<evidence type="ECO:0000256" key="4">
    <source>
        <dbReference type="ARBA" id="ARBA00022801"/>
    </source>
</evidence>
<dbReference type="InterPro" id="IPR013551">
    <property type="entry name" value="YicC-like_C"/>
</dbReference>
<name>A0A7W1XSB8_9BACL</name>
<comment type="similarity">
    <text evidence="5">Belongs to the YicC/YloC family.</text>
</comment>
<dbReference type="EMBL" id="JACEOL010000030">
    <property type="protein sequence ID" value="MBA4602383.1"/>
    <property type="molecule type" value="Genomic_DNA"/>
</dbReference>
<protein>
    <submittedName>
        <fullName evidence="8">YicC family protein</fullName>
    </submittedName>
</protein>
<dbReference type="InterPro" id="IPR005229">
    <property type="entry name" value="YicC/YloC-like"/>
</dbReference>
<sequence>MDNNINVVSMTGYGRGETENGGIRIVTEIRTMNHRFLDMVIRLPHGWMSIEESIRKRVQSVIRRGRADVFVTIEGLLPPERKVEVDWGLLESFVQAGKILNEKWGVKADLTMADLLNKPELWLIEEVKPTVDAHHEAVLQTVETACQELKRMREQEGKLLGVDLLKRLDRLGKYVREMKVLAPKVSEHIGKKLRKRLEEWLAGADLDEERILTETAVWAEKADITEELTRLNSHISQFHQTMEKGESIGRKLDFLIQEMNREVNTIGSKANMQMISTFVVECKSELEKMKEQVQNIE</sequence>
<dbReference type="AlphaFoldDB" id="A0A7W1XSB8"/>
<dbReference type="Pfam" id="PF03755">
    <property type="entry name" value="YicC-like_N"/>
    <property type="match status" value="1"/>
</dbReference>
<evidence type="ECO:0000259" key="7">
    <source>
        <dbReference type="Pfam" id="PF08340"/>
    </source>
</evidence>
<comment type="cofactor">
    <cofactor evidence="1">
        <name>a divalent metal cation</name>
        <dbReference type="ChEBI" id="CHEBI:60240"/>
    </cofactor>
</comment>
<evidence type="ECO:0000313" key="9">
    <source>
        <dbReference type="Proteomes" id="UP000538292"/>
    </source>
</evidence>
<dbReference type="Proteomes" id="UP000538292">
    <property type="component" value="Unassembled WGS sequence"/>
</dbReference>
<organism evidence="8 9">
    <name type="scientific">Thermoactinomyces mirandus</name>
    <dbReference type="NCBI Taxonomy" id="2756294"/>
    <lineage>
        <taxon>Bacteria</taxon>
        <taxon>Bacillati</taxon>
        <taxon>Bacillota</taxon>
        <taxon>Bacilli</taxon>
        <taxon>Bacillales</taxon>
        <taxon>Thermoactinomycetaceae</taxon>
        <taxon>Thermoactinomyces</taxon>
    </lineage>
</organism>
<accession>A0A7W1XSB8</accession>
<dbReference type="RefSeq" id="WP_181739860.1">
    <property type="nucleotide sequence ID" value="NZ_JACEOL010000030.1"/>
</dbReference>
<proteinExistence type="inferred from homology"/>
<dbReference type="PANTHER" id="PTHR30636:SF3">
    <property type="entry name" value="UPF0701 PROTEIN YICC"/>
    <property type="match status" value="1"/>
</dbReference>
<dbReference type="InterPro" id="IPR013527">
    <property type="entry name" value="YicC-like_N"/>
</dbReference>
<keyword evidence="4" id="KW-0378">Hydrolase</keyword>
<evidence type="ECO:0000256" key="3">
    <source>
        <dbReference type="ARBA" id="ARBA00022759"/>
    </source>
</evidence>
<evidence type="ECO:0000256" key="5">
    <source>
        <dbReference type="ARBA" id="ARBA00035648"/>
    </source>
</evidence>
<dbReference type="Pfam" id="PF08340">
    <property type="entry name" value="YicC-like_C"/>
    <property type="match status" value="1"/>
</dbReference>
<evidence type="ECO:0000313" key="8">
    <source>
        <dbReference type="EMBL" id="MBA4602383.1"/>
    </source>
</evidence>
<feature type="domain" description="Endoribonuclease YicC-like C-terminal" evidence="7">
    <location>
        <begin position="181"/>
        <end position="297"/>
    </location>
</feature>
<reference evidence="8 9" key="1">
    <citation type="submission" date="2020-07" db="EMBL/GenBank/DDBJ databases">
        <title>Thermoactinomyces phylogeny.</title>
        <authorList>
            <person name="Dunlap C."/>
        </authorList>
    </citation>
    <scope>NUCLEOTIDE SEQUENCE [LARGE SCALE GENOMIC DNA]</scope>
    <source>
        <strain evidence="8 9">AMNI-1</strain>
    </source>
</reference>